<evidence type="ECO:0000313" key="3">
    <source>
        <dbReference type="Proteomes" id="UP001596096"/>
    </source>
</evidence>
<reference evidence="3" key="1">
    <citation type="journal article" date="2019" name="Int. J. Syst. Evol. Microbiol.">
        <title>The Global Catalogue of Microorganisms (GCM) 10K type strain sequencing project: providing services to taxonomists for standard genome sequencing and annotation.</title>
        <authorList>
            <consortium name="The Broad Institute Genomics Platform"/>
            <consortium name="The Broad Institute Genome Sequencing Center for Infectious Disease"/>
            <person name="Wu L."/>
            <person name="Ma J."/>
        </authorList>
    </citation>
    <scope>NUCLEOTIDE SEQUENCE [LARGE SCALE GENOMIC DNA]</scope>
    <source>
        <strain evidence="3">CGMCC 4.7106</strain>
    </source>
</reference>
<name>A0ABW1BS17_9ACTN</name>
<protein>
    <submittedName>
        <fullName evidence="2">Uncharacterized protein</fullName>
    </submittedName>
</protein>
<accession>A0ABW1BS17</accession>
<evidence type="ECO:0000256" key="1">
    <source>
        <dbReference type="SAM" id="MobiDB-lite"/>
    </source>
</evidence>
<proteinExistence type="predicted"/>
<feature type="region of interest" description="Disordered" evidence="1">
    <location>
        <begin position="1"/>
        <end position="108"/>
    </location>
</feature>
<dbReference type="RefSeq" id="WP_219552320.1">
    <property type="nucleotide sequence ID" value="NZ_JAHKRN010000090.1"/>
</dbReference>
<evidence type="ECO:0000313" key="2">
    <source>
        <dbReference type="EMBL" id="MFC5816046.1"/>
    </source>
</evidence>
<dbReference type="Proteomes" id="UP001596096">
    <property type="component" value="Unassembled WGS sequence"/>
</dbReference>
<gene>
    <name evidence="2" type="ORF">ACFPUY_13200</name>
</gene>
<comment type="caution">
    <text evidence="2">The sequence shown here is derived from an EMBL/GenBank/DDBJ whole genome shotgun (WGS) entry which is preliminary data.</text>
</comment>
<sequence>MGAHPAGDAQRHLALAPADQADAPHGPGAHLDDGAADHAAVSGHQHAGERGGGDDPDEQAQGPVAGEDAAQSGGDGEEQQEREHEGCDEGAESPVPDPKLFHKTRKRMPYQTSVTCWGTRTRT</sequence>
<keyword evidence="3" id="KW-1185">Reference proteome</keyword>
<dbReference type="EMBL" id="JBHSNW010000005">
    <property type="protein sequence ID" value="MFC5816046.1"/>
    <property type="molecule type" value="Genomic_DNA"/>
</dbReference>
<feature type="compositionally biased region" description="Low complexity" evidence="1">
    <location>
        <begin position="12"/>
        <end position="29"/>
    </location>
</feature>
<organism evidence="2 3">
    <name type="scientific">Nonomuraea harbinensis</name>
    <dbReference type="NCBI Taxonomy" id="1286938"/>
    <lineage>
        <taxon>Bacteria</taxon>
        <taxon>Bacillati</taxon>
        <taxon>Actinomycetota</taxon>
        <taxon>Actinomycetes</taxon>
        <taxon>Streptosporangiales</taxon>
        <taxon>Streptosporangiaceae</taxon>
        <taxon>Nonomuraea</taxon>
    </lineage>
</organism>